<proteinExistence type="predicted"/>
<dbReference type="EMBL" id="BGPR01213456">
    <property type="protein sequence ID" value="GBN47015.1"/>
    <property type="molecule type" value="Genomic_DNA"/>
</dbReference>
<protein>
    <submittedName>
        <fullName evidence="1">Uncharacterized protein</fullName>
    </submittedName>
</protein>
<evidence type="ECO:0000313" key="3">
    <source>
        <dbReference type="Proteomes" id="UP000499080"/>
    </source>
</evidence>
<comment type="caution">
    <text evidence="1">The sequence shown here is derived from an EMBL/GenBank/DDBJ whole genome shotgun (WGS) entry which is preliminary data.</text>
</comment>
<dbReference type="EMBL" id="BGPR01213525">
    <property type="protein sequence ID" value="GBN47167.1"/>
    <property type="molecule type" value="Genomic_DNA"/>
</dbReference>
<reference evidence="1 3" key="1">
    <citation type="journal article" date="2019" name="Sci. Rep.">
        <title>Orb-weaving spider Araneus ventricosus genome elucidates the spidroin gene catalogue.</title>
        <authorList>
            <person name="Kono N."/>
            <person name="Nakamura H."/>
            <person name="Ohtoshi R."/>
            <person name="Moran D.A.P."/>
            <person name="Shinohara A."/>
            <person name="Yoshida Y."/>
            <person name="Fujiwara M."/>
            <person name="Mori M."/>
            <person name="Tomita M."/>
            <person name="Arakawa K."/>
        </authorList>
    </citation>
    <scope>NUCLEOTIDE SEQUENCE [LARGE SCALE GENOMIC DNA]</scope>
</reference>
<gene>
    <name evidence="1" type="ORF">AVEN_196713_1</name>
    <name evidence="2" type="ORF">AVEN_212420_1</name>
</gene>
<dbReference type="AlphaFoldDB" id="A0A4Y2P521"/>
<sequence>MRCDGKSLFQCIMLPKTSYRLKVSICRKKKFYSTDVSESLLFGQQWVKSASVNNDESPELCASSSSNSAFLSSQMYVVCARGLVVPDSLRSQVRILPLI</sequence>
<accession>A0A4Y2P521</accession>
<evidence type="ECO:0000313" key="1">
    <source>
        <dbReference type="EMBL" id="GBN47015.1"/>
    </source>
</evidence>
<keyword evidence="3" id="KW-1185">Reference proteome</keyword>
<organism evidence="1 3">
    <name type="scientific">Araneus ventricosus</name>
    <name type="common">Orbweaver spider</name>
    <name type="synonym">Epeira ventricosa</name>
    <dbReference type="NCBI Taxonomy" id="182803"/>
    <lineage>
        <taxon>Eukaryota</taxon>
        <taxon>Metazoa</taxon>
        <taxon>Ecdysozoa</taxon>
        <taxon>Arthropoda</taxon>
        <taxon>Chelicerata</taxon>
        <taxon>Arachnida</taxon>
        <taxon>Araneae</taxon>
        <taxon>Araneomorphae</taxon>
        <taxon>Entelegynae</taxon>
        <taxon>Araneoidea</taxon>
        <taxon>Araneidae</taxon>
        <taxon>Araneus</taxon>
    </lineage>
</organism>
<dbReference type="Proteomes" id="UP000499080">
    <property type="component" value="Unassembled WGS sequence"/>
</dbReference>
<evidence type="ECO:0000313" key="2">
    <source>
        <dbReference type="EMBL" id="GBN47167.1"/>
    </source>
</evidence>
<name>A0A4Y2P521_ARAVE</name>